<reference evidence="3 4" key="1">
    <citation type="journal article" date="2015" name="Biotechnol. Biofuels">
        <title>Enhanced degradation of softwood versus hardwood by the white-rot fungus Pycnoporus coccineus.</title>
        <authorList>
            <person name="Couturier M."/>
            <person name="Navarro D."/>
            <person name="Chevret D."/>
            <person name="Henrissat B."/>
            <person name="Piumi F."/>
            <person name="Ruiz-Duenas F.J."/>
            <person name="Martinez A.T."/>
            <person name="Grigoriev I.V."/>
            <person name="Riley R."/>
            <person name="Lipzen A."/>
            <person name="Berrin J.G."/>
            <person name="Master E.R."/>
            <person name="Rosso M.N."/>
        </authorList>
    </citation>
    <scope>NUCLEOTIDE SEQUENCE [LARGE SCALE GENOMIC DNA]</scope>
    <source>
        <strain evidence="3 4">BRFM310</strain>
    </source>
</reference>
<keyword evidence="4" id="KW-1185">Reference proteome</keyword>
<feature type="compositionally biased region" description="Basic residues" evidence="1">
    <location>
        <begin position="844"/>
        <end position="854"/>
    </location>
</feature>
<feature type="compositionally biased region" description="Low complexity" evidence="1">
    <location>
        <begin position="758"/>
        <end position="771"/>
    </location>
</feature>
<accession>A0A1Y2I5E3</accession>
<evidence type="ECO:0000256" key="1">
    <source>
        <dbReference type="SAM" id="MobiDB-lite"/>
    </source>
</evidence>
<feature type="compositionally biased region" description="Pro residues" evidence="1">
    <location>
        <begin position="828"/>
        <end position="840"/>
    </location>
</feature>
<dbReference type="STRING" id="1353009.A0A1Y2I5E3"/>
<dbReference type="OrthoDB" id="2506204at2759"/>
<organism evidence="3 4">
    <name type="scientific">Trametes coccinea (strain BRFM310)</name>
    <name type="common">Pycnoporus coccineus</name>
    <dbReference type="NCBI Taxonomy" id="1353009"/>
    <lineage>
        <taxon>Eukaryota</taxon>
        <taxon>Fungi</taxon>
        <taxon>Dikarya</taxon>
        <taxon>Basidiomycota</taxon>
        <taxon>Agaricomycotina</taxon>
        <taxon>Agaricomycetes</taxon>
        <taxon>Polyporales</taxon>
        <taxon>Polyporaceae</taxon>
        <taxon>Trametes</taxon>
    </lineage>
</organism>
<dbReference type="EMBL" id="KZ084187">
    <property type="protein sequence ID" value="OSC96349.1"/>
    <property type="molecule type" value="Genomic_DNA"/>
</dbReference>
<keyword evidence="2" id="KW-0732">Signal</keyword>
<feature type="compositionally biased region" description="Basic residues" evidence="1">
    <location>
        <begin position="740"/>
        <end position="752"/>
    </location>
</feature>
<feature type="signal peptide" evidence="2">
    <location>
        <begin position="1"/>
        <end position="23"/>
    </location>
</feature>
<feature type="compositionally biased region" description="Pro residues" evidence="1">
    <location>
        <begin position="805"/>
        <end position="820"/>
    </location>
</feature>
<evidence type="ECO:0000313" key="4">
    <source>
        <dbReference type="Proteomes" id="UP000193067"/>
    </source>
</evidence>
<feature type="region of interest" description="Disordered" evidence="1">
    <location>
        <begin position="618"/>
        <end position="868"/>
    </location>
</feature>
<feature type="compositionally biased region" description="Polar residues" evidence="1">
    <location>
        <begin position="629"/>
        <end position="639"/>
    </location>
</feature>
<feature type="compositionally biased region" description="Low complexity" evidence="1">
    <location>
        <begin position="713"/>
        <end position="728"/>
    </location>
</feature>
<feature type="compositionally biased region" description="Pro residues" evidence="1">
    <location>
        <begin position="702"/>
        <end position="712"/>
    </location>
</feature>
<dbReference type="PANTHER" id="PTHR14905:SF7">
    <property type="entry name" value="VON WILLEBRAND FACTOR A DOMAIN-CONTAINING PROTEIN 7"/>
    <property type="match status" value="1"/>
</dbReference>
<sequence length="868" mass="92132">MDRNAYLLLLLLCLVIFCVPSEGVYAFGAGNIPSFAFLEGKAFRHGDIEDTLSEVAKKAGGFALGALIGKGGSKFGGLDIKRVYFGNWLRDYSQAVDVAGLQKLQLQTIVNLCMVLGFMAHGYATNEFEVTEERLGVYLPTEHIDNPKGYPDNARQYHPKLRPPVDPRELEIDPRTGMKNYIANENGSWDTSKALVRRTLERCIHLGRQARASNNKQDLYEAYRLLGQALHTLEDFPAHSNFCELALVSMGYNDVFVHVGDQVRIQARNGKWVAPLVTGTFGSSDFIHSLLGEATDHISQASVTDLNAELDKARAKSLSQSSSGPSAADTLRSLLFKLPGSEGQEAAREMESVERIRAEPGMPGGKKPEDMSPQELHAVLWQVLTFRDSVVKKIEKTIEKIPGLGPLIEKLMDSISVFIYTTLEPFVKPIMKQATAGLMAASGEVIDRQDQYEVFNNPGASDPTHSFLSKDHFNLILNEPAGHLAKIILMYAAGLVVKAWDDTSVNVHGVTEDILQCLFHPDFHEPNSHIQREMLDFMRRWVQGLGGQQHEVLRRLTKDAVRNHQNIRLAGSSGAPAPSGYAHNAGVQAQHQISGYINQVPGVSQAQSLMGKISAVGGGGGGGGHSPFGQASSFINQFTGGQGGRREGGYEQGGPSGPGSAPGFPGAPPSAGPPSSVHASSPVPTTGQAASYYGAGQSRPSPHVPSPAPPPVSASTYPSQTGGASFPSPSGPPPPLAHSHPSHGHGHGHHSHGPPGGFPDASPAPGYAPSYASPPPPAPFGFPQADATSSYPGPSTYPGQAGGGYPPPSYGGPPPPPGPPGGFGFPAPDMPPGPDMPGPGGPHGHGHGHHHPHHPPPGGYQGDRPFGW</sequence>
<dbReference type="PANTHER" id="PTHR14905">
    <property type="entry name" value="NG37"/>
    <property type="match status" value="1"/>
</dbReference>
<gene>
    <name evidence="3" type="ORF">PYCCODRAFT_1441118</name>
</gene>
<proteinExistence type="predicted"/>
<evidence type="ECO:0000256" key="2">
    <source>
        <dbReference type="SAM" id="SignalP"/>
    </source>
</evidence>
<feature type="compositionally biased region" description="Low complexity" evidence="1">
    <location>
        <begin position="673"/>
        <end position="684"/>
    </location>
</feature>
<dbReference type="InterPro" id="IPR052577">
    <property type="entry name" value="VWA7"/>
</dbReference>
<name>A0A1Y2I5E3_TRAC3</name>
<feature type="chain" id="PRO_5012237578" evidence="2">
    <location>
        <begin position="24"/>
        <end position="868"/>
    </location>
</feature>
<protein>
    <submittedName>
        <fullName evidence="3">Het-C-domain-containing protein</fullName>
    </submittedName>
</protein>
<dbReference type="Pfam" id="PF07217">
    <property type="entry name" value="Het-C"/>
    <property type="match status" value="1"/>
</dbReference>
<evidence type="ECO:0000313" key="3">
    <source>
        <dbReference type="EMBL" id="OSC96349.1"/>
    </source>
</evidence>
<dbReference type="InterPro" id="IPR010816">
    <property type="entry name" value="Het-C"/>
</dbReference>
<dbReference type="Proteomes" id="UP000193067">
    <property type="component" value="Unassembled WGS sequence"/>
</dbReference>
<dbReference type="AlphaFoldDB" id="A0A1Y2I5E3"/>
<feature type="region of interest" description="Disordered" evidence="1">
    <location>
        <begin position="148"/>
        <end position="169"/>
    </location>
</feature>